<dbReference type="PANTHER" id="PTHR12526:SF638">
    <property type="entry name" value="SPORE COAT PROTEIN SA"/>
    <property type="match status" value="1"/>
</dbReference>
<dbReference type="Proteomes" id="UP000523821">
    <property type="component" value="Unassembled WGS sequence"/>
</dbReference>
<dbReference type="CDD" id="cd03794">
    <property type="entry name" value="GT4_WbuB-like"/>
    <property type="match status" value="1"/>
</dbReference>
<dbReference type="GO" id="GO:0016757">
    <property type="term" value="F:glycosyltransferase activity"/>
    <property type="evidence" value="ECO:0007669"/>
    <property type="project" value="TreeGrafter"/>
</dbReference>
<reference evidence="2 3" key="1">
    <citation type="submission" date="2020-08" db="EMBL/GenBank/DDBJ databases">
        <title>Genomic Encyclopedia of Type Strains, Phase IV (KMG-IV): sequencing the most valuable type-strain genomes for metagenomic binning, comparative biology and taxonomic classification.</title>
        <authorList>
            <person name="Goeker M."/>
        </authorList>
    </citation>
    <scope>NUCLEOTIDE SEQUENCE [LARGE SCALE GENOMIC DNA]</scope>
    <source>
        <strain evidence="2 3">DSM 16268</strain>
    </source>
</reference>
<evidence type="ECO:0000313" key="2">
    <source>
        <dbReference type="EMBL" id="MBB5751860.1"/>
    </source>
</evidence>
<dbReference type="Pfam" id="PF13692">
    <property type="entry name" value="Glyco_trans_1_4"/>
    <property type="match status" value="1"/>
</dbReference>
<dbReference type="Gene3D" id="3.40.50.2000">
    <property type="entry name" value="Glycogen Phosphorylase B"/>
    <property type="match status" value="2"/>
</dbReference>
<protein>
    <submittedName>
        <fullName evidence="2">Glycosyltransferase involved in cell wall biosynthesis</fullName>
    </submittedName>
</protein>
<dbReference type="Pfam" id="PF13579">
    <property type="entry name" value="Glyco_trans_4_4"/>
    <property type="match status" value="1"/>
</dbReference>
<evidence type="ECO:0000259" key="1">
    <source>
        <dbReference type="Pfam" id="PF13579"/>
    </source>
</evidence>
<keyword evidence="3" id="KW-1185">Reference proteome</keyword>
<dbReference type="EMBL" id="JACHOO010000002">
    <property type="protein sequence ID" value="MBB5751860.1"/>
    <property type="molecule type" value="Genomic_DNA"/>
</dbReference>
<accession>A0A7W9CTZ5</accession>
<dbReference type="InterPro" id="IPR028098">
    <property type="entry name" value="Glyco_trans_4-like_N"/>
</dbReference>
<dbReference type="SUPFAM" id="SSF53756">
    <property type="entry name" value="UDP-Glycosyltransferase/glycogen phosphorylase"/>
    <property type="match status" value="1"/>
</dbReference>
<proteinExistence type="predicted"/>
<sequence>MVVIASRQRYDAPQERLPAVERVGGVEVHRVSTSRFGRANLAGRSLDYLTFYLSAAWRLARLVRRGDIVVVKTDPPLLSLVVGPIAALRGARRIDWLQDLFPEVAGALGIGAGRLGKAGQRLLARLRDRSLRRAAAVVAIGDRMAARVAAAGVPQGRIHVLPNWADGRLIRPIDRDANPLRAAWGLGEAFVVGYSGNLGRAHDYRTLLDAIGRIERAVSDGPPILFLFIGGGAQYEAFRRAVAAEGLGSVRFEPYQPRERLAESLSAADLHLVSLRPALEGLIVPSKFYGIAAAGRPTLFIGAADGEVARLLAAHRCGATAPEGDGAALAATVLDLARHPDRAAAMGARARAVFEREWDRPVALARWRALLDDIAPP</sequence>
<evidence type="ECO:0000313" key="3">
    <source>
        <dbReference type="Proteomes" id="UP000523821"/>
    </source>
</evidence>
<dbReference type="AlphaFoldDB" id="A0A7W9CTZ5"/>
<name>A0A7W9CTZ5_9HYPH</name>
<dbReference type="PANTHER" id="PTHR12526">
    <property type="entry name" value="GLYCOSYLTRANSFERASE"/>
    <property type="match status" value="1"/>
</dbReference>
<organism evidence="2 3">
    <name type="scientific">Prosthecomicrobium pneumaticum</name>
    <dbReference type="NCBI Taxonomy" id="81895"/>
    <lineage>
        <taxon>Bacteria</taxon>
        <taxon>Pseudomonadati</taxon>
        <taxon>Pseudomonadota</taxon>
        <taxon>Alphaproteobacteria</taxon>
        <taxon>Hyphomicrobiales</taxon>
        <taxon>Kaistiaceae</taxon>
        <taxon>Prosthecomicrobium</taxon>
    </lineage>
</organism>
<keyword evidence="2" id="KW-0808">Transferase</keyword>
<feature type="domain" description="Glycosyltransferase subfamily 4-like N-terminal" evidence="1">
    <location>
        <begin position="3"/>
        <end position="164"/>
    </location>
</feature>
<comment type="caution">
    <text evidence="2">The sequence shown here is derived from an EMBL/GenBank/DDBJ whole genome shotgun (WGS) entry which is preliminary data.</text>
</comment>
<gene>
    <name evidence="2" type="ORF">GGQ63_000912</name>
</gene>